<dbReference type="InterPro" id="IPR036259">
    <property type="entry name" value="MFS_trans_sf"/>
</dbReference>
<comment type="subcellular location">
    <subcellularLocation>
        <location evidence="1">Cell membrane</location>
        <topology evidence="1">Multi-pass membrane protein</topology>
    </subcellularLocation>
</comment>
<organism evidence="8 9">
    <name type="scientific">Glycocaulis albus</name>
    <dbReference type="NCBI Taxonomy" id="1382801"/>
    <lineage>
        <taxon>Bacteria</taxon>
        <taxon>Pseudomonadati</taxon>
        <taxon>Pseudomonadota</taxon>
        <taxon>Alphaproteobacteria</taxon>
        <taxon>Maricaulales</taxon>
        <taxon>Maricaulaceae</taxon>
        <taxon>Glycocaulis</taxon>
    </lineage>
</organism>
<sequence length="422" mass="44466">MPEPRPDLPAVERRAFRPGPFWAYMAVVAAWFASFGLQTTLFPGVINFTLAESPARLGIAQAALTAPMLFLLPLTGVLAERADRRTLLLVFHCVAGCSAGVMSALLFAGMLSYEALVVYALVVGSAGAFVMPARDSAINGVTRVTQRLGNPLSLQRAIVFASLVQFGAQITGMGAGFLASYTGPAPLFAVQALILIAGGAMALSMPRLPRPREHAEPVLTALLTGLRTVISSPVIWPMTLIMIAVGALVVGGGFFVIIPVLVRDIYLAGYDVLAGMMVTFWVGALFSNIILARLPLIERPGRTLMVVQAAAALALGCIALPLPLPVLFLTIFVWGLAGGVAMSLSRALVQENAPRRQIARVMSVYQLGLFGGMPAGAVIMGYVVEWMGPRDAALIPAGGILAVLIVIVLTTPILSVRRADPS</sequence>
<feature type="transmembrane region" description="Helical" evidence="6">
    <location>
        <begin position="361"/>
        <end position="383"/>
    </location>
</feature>
<feature type="transmembrane region" description="Helical" evidence="6">
    <location>
        <begin position="268"/>
        <end position="291"/>
    </location>
</feature>
<feature type="transmembrane region" description="Helical" evidence="6">
    <location>
        <begin position="395"/>
        <end position="416"/>
    </location>
</feature>
<dbReference type="InterPro" id="IPR020846">
    <property type="entry name" value="MFS_dom"/>
</dbReference>
<keyword evidence="2" id="KW-1003">Cell membrane</keyword>
<dbReference type="PROSITE" id="PS50850">
    <property type="entry name" value="MFS"/>
    <property type="match status" value="1"/>
</dbReference>
<evidence type="ECO:0000256" key="2">
    <source>
        <dbReference type="ARBA" id="ARBA00022475"/>
    </source>
</evidence>
<evidence type="ECO:0000313" key="8">
    <source>
        <dbReference type="EMBL" id="GGH06352.1"/>
    </source>
</evidence>
<dbReference type="RefSeq" id="WP_188452799.1">
    <property type="nucleotide sequence ID" value="NZ_BMFS01000012.1"/>
</dbReference>
<evidence type="ECO:0000259" key="7">
    <source>
        <dbReference type="PROSITE" id="PS50850"/>
    </source>
</evidence>
<dbReference type="EMBL" id="BMFS01000012">
    <property type="protein sequence ID" value="GGH06352.1"/>
    <property type="molecule type" value="Genomic_DNA"/>
</dbReference>
<accession>A0ABQ1XY82</accession>
<feature type="transmembrane region" description="Helical" evidence="6">
    <location>
        <begin position="185"/>
        <end position="203"/>
    </location>
</feature>
<dbReference type="PANTHER" id="PTHR23513">
    <property type="entry name" value="INTEGRAL MEMBRANE EFFLUX PROTEIN-RELATED"/>
    <property type="match status" value="1"/>
</dbReference>
<gene>
    <name evidence="8" type="ORF">GCM10007420_23580</name>
</gene>
<feature type="domain" description="Major facilitator superfamily (MFS) profile" evidence="7">
    <location>
        <begin position="217"/>
        <end position="422"/>
    </location>
</feature>
<dbReference type="Gene3D" id="1.20.1250.20">
    <property type="entry name" value="MFS general substrate transporter like domains"/>
    <property type="match status" value="1"/>
</dbReference>
<dbReference type="InterPro" id="IPR011701">
    <property type="entry name" value="MFS"/>
</dbReference>
<dbReference type="Proteomes" id="UP000648722">
    <property type="component" value="Unassembled WGS sequence"/>
</dbReference>
<keyword evidence="4 6" id="KW-1133">Transmembrane helix</keyword>
<feature type="transmembrane region" description="Helical" evidence="6">
    <location>
        <begin position="328"/>
        <end position="349"/>
    </location>
</feature>
<feature type="transmembrane region" description="Helical" evidence="6">
    <location>
        <begin position="21"/>
        <end position="46"/>
    </location>
</feature>
<feature type="transmembrane region" description="Helical" evidence="6">
    <location>
        <begin position="58"/>
        <end position="79"/>
    </location>
</feature>
<feature type="transmembrane region" description="Helical" evidence="6">
    <location>
        <begin position="116"/>
        <end position="133"/>
    </location>
</feature>
<reference evidence="9" key="1">
    <citation type="journal article" date="2019" name="Int. J. Syst. Evol. Microbiol.">
        <title>The Global Catalogue of Microorganisms (GCM) 10K type strain sequencing project: providing services to taxonomists for standard genome sequencing and annotation.</title>
        <authorList>
            <consortium name="The Broad Institute Genomics Platform"/>
            <consortium name="The Broad Institute Genome Sequencing Center for Infectious Disease"/>
            <person name="Wu L."/>
            <person name="Ma J."/>
        </authorList>
    </citation>
    <scope>NUCLEOTIDE SEQUENCE [LARGE SCALE GENOMIC DNA]</scope>
    <source>
        <strain evidence="9">CGMCC 1.12766</strain>
    </source>
</reference>
<comment type="caution">
    <text evidence="8">The sequence shown here is derived from an EMBL/GenBank/DDBJ whole genome shotgun (WGS) entry which is preliminary data.</text>
</comment>
<dbReference type="CDD" id="cd06173">
    <property type="entry name" value="MFS_MefA_like"/>
    <property type="match status" value="1"/>
</dbReference>
<keyword evidence="5 6" id="KW-0472">Membrane</keyword>
<feature type="transmembrane region" description="Helical" evidence="6">
    <location>
        <begin position="303"/>
        <end position="322"/>
    </location>
</feature>
<keyword evidence="9" id="KW-1185">Reference proteome</keyword>
<protein>
    <submittedName>
        <fullName evidence="8">MFS transporter</fullName>
    </submittedName>
</protein>
<dbReference type="SUPFAM" id="SSF103473">
    <property type="entry name" value="MFS general substrate transporter"/>
    <property type="match status" value="1"/>
</dbReference>
<feature type="transmembrane region" description="Helical" evidence="6">
    <location>
        <begin position="86"/>
        <end position="110"/>
    </location>
</feature>
<evidence type="ECO:0000256" key="3">
    <source>
        <dbReference type="ARBA" id="ARBA00022692"/>
    </source>
</evidence>
<dbReference type="Pfam" id="PF07690">
    <property type="entry name" value="MFS_1"/>
    <property type="match status" value="1"/>
</dbReference>
<evidence type="ECO:0000313" key="9">
    <source>
        <dbReference type="Proteomes" id="UP000648722"/>
    </source>
</evidence>
<feature type="transmembrane region" description="Helical" evidence="6">
    <location>
        <begin position="154"/>
        <end position="179"/>
    </location>
</feature>
<proteinExistence type="predicted"/>
<evidence type="ECO:0000256" key="5">
    <source>
        <dbReference type="ARBA" id="ARBA00023136"/>
    </source>
</evidence>
<evidence type="ECO:0000256" key="1">
    <source>
        <dbReference type="ARBA" id="ARBA00004651"/>
    </source>
</evidence>
<name>A0ABQ1XY82_9PROT</name>
<evidence type="ECO:0000256" key="6">
    <source>
        <dbReference type="SAM" id="Phobius"/>
    </source>
</evidence>
<dbReference type="PANTHER" id="PTHR23513:SF6">
    <property type="entry name" value="MAJOR FACILITATOR SUPERFAMILY ASSOCIATED DOMAIN-CONTAINING PROTEIN"/>
    <property type="match status" value="1"/>
</dbReference>
<keyword evidence="3 6" id="KW-0812">Transmembrane</keyword>
<evidence type="ECO:0000256" key="4">
    <source>
        <dbReference type="ARBA" id="ARBA00022989"/>
    </source>
</evidence>
<feature type="transmembrane region" description="Helical" evidence="6">
    <location>
        <begin position="234"/>
        <end position="262"/>
    </location>
</feature>